<evidence type="ECO:0000313" key="2">
    <source>
        <dbReference type="EMBL" id="EPS25899.1"/>
    </source>
</evidence>
<evidence type="ECO:0000313" key="3">
    <source>
        <dbReference type="Proteomes" id="UP000019376"/>
    </source>
</evidence>
<proteinExistence type="predicted"/>
<gene>
    <name evidence="2" type="ORF">PDE_00835</name>
</gene>
<organism evidence="2 3">
    <name type="scientific">Penicillium oxalicum (strain 114-2 / CGMCC 5302)</name>
    <name type="common">Penicillium decumbens</name>
    <dbReference type="NCBI Taxonomy" id="933388"/>
    <lineage>
        <taxon>Eukaryota</taxon>
        <taxon>Fungi</taxon>
        <taxon>Dikarya</taxon>
        <taxon>Ascomycota</taxon>
        <taxon>Pezizomycotina</taxon>
        <taxon>Eurotiomycetes</taxon>
        <taxon>Eurotiomycetidae</taxon>
        <taxon>Eurotiales</taxon>
        <taxon>Aspergillaceae</taxon>
        <taxon>Penicillium</taxon>
    </lineage>
</organism>
<dbReference type="HOGENOM" id="CLU_2085589_0_0_1"/>
<accession>S7Z6Z1</accession>
<name>S7Z6Z1_PENO1</name>
<evidence type="ECO:0000256" key="1">
    <source>
        <dbReference type="SAM" id="MobiDB-lite"/>
    </source>
</evidence>
<keyword evidence="3" id="KW-1185">Reference proteome</keyword>
<reference evidence="2 3" key="1">
    <citation type="journal article" date="2013" name="PLoS ONE">
        <title>Genomic and secretomic analyses reveal unique features of the lignocellulolytic enzyme system of Penicillium decumbens.</title>
        <authorList>
            <person name="Liu G."/>
            <person name="Zhang L."/>
            <person name="Wei X."/>
            <person name="Zou G."/>
            <person name="Qin Y."/>
            <person name="Ma L."/>
            <person name="Li J."/>
            <person name="Zheng H."/>
            <person name="Wang S."/>
            <person name="Wang C."/>
            <person name="Xun L."/>
            <person name="Zhao G.-P."/>
            <person name="Zhou Z."/>
            <person name="Qu Y."/>
        </authorList>
    </citation>
    <scope>NUCLEOTIDE SEQUENCE [LARGE SCALE GENOMIC DNA]</scope>
    <source>
        <strain evidence="3">114-2 / CGMCC 5302</strain>
    </source>
</reference>
<dbReference type="AlphaFoldDB" id="S7Z6Z1"/>
<protein>
    <submittedName>
        <fullName evidence="2">Uncharacterized protein</fullName>
    </submittedName>
</protein>
<dbReference type="Proteomes" id="UP000019376">
    <property type="component" value="Unassembled WGS sequence"/>
</dbReference>
<sequence length="117" mass="13488">MPRNQERKLQNKKPKSPFLQSADDWDQWKKRTEGPRLEEPKEPTLQPVKSLAESLVELALSDLTSLHSLAAQYKADLAHYHKARRAMDDLFKNHHGIYIQLNMDLCSKMCTASLTKS</sequence>
<feature type="region of interest" description="Disordered" evidence="1">
    <location>
        <begin position="1"/>
        <end position="25"/>
    </location>
</feature>
<dbReference type="EMBL" id="KB644408">
    <property type="protein sequence ID" value="EPS25899.1"/>
    <property type="molecule type" value="Genomic_DNA"/>
</dbReference>